<feature type="non-terminal residue" evidence="3">
    <location>
        <position position="1"/>
    </location>
</feature>
<evidence type="ECO:0000313" key="3">
    <source>
        <dbReference type="EMBL" id="KAK3258828.1"/>
    </source>
</evidence>
<dbReference type="Gene3D" id="1.10.287.1490">
    <property type="match status" value="1"/>
</dbReference>
<reference evidence="3 4" key="1">
    <citation type="journal article" date="2015" name="Genome Biol. Evol.">
        <title>Comparative Genomics of a Bacterivorous Green Alga Reveals Evolutionary Causalities and Consequences of Phago-Mixotrophic Mode of Nutrition.</title>
        <authorList>
            <person name="Burns J.A."/>
            <person name="Paasch A."/>
            <person name="Narechania A."/>
            <person name="Kim E."/>
        </authorList>
    </citation>
    <scope>NUCLEOTIDE SEQUENCE [LARGE SCALE GENOMIC DNA]</scope>
    <source>
        <strain evidence="3 4">PLY_AMNH</strain>
    </source>
</reference>
<keyword evidence="4" id="KW-1185">Reference proteome</keyword>
<accession>A0AAE0KS87</accession>
<dbReference type="Proteomes" id="UP001190700">
    <property type="component" value="Unassembled WGS sequence"/>
</dbReference>
<sequence length="517" mass="55984">LVMGARDACDEKVLDACDAKSLVSASAATAQTAANEVGQLSAELEECHARLEVEAKAAADASQALEHTRQTVQRLENTANHLQQQISTMVPKQDLEVQENATREVMKDVQMAKDKLQETQSELEAQMAHSQTLRARLAEAKERLSQQSTQRDRLEAELKQERSELAHMAKRVQSMATSQEILEERERTSFAMRHEPARGVDAALTPANHASDWSAPTNHSHARTHSNLTMLSNPDITNTYTGAVEDAADHNDREKLARGLMPPPERRLSAVNEQTPRGSREENNLNDMTSYAGSRSHSRNPSMTSLKKTTNVTTDRSFESHTIGDVEMSAGLDLNPAAFSGRGRARAGSMPSMGRMPPPPVWNIPDLTSSQAAPSPAAMPAVAVSAAATTVQTSAISASAAPMGNGLGGASMHGGGTSALEAQLQASRNHAMQLRRELQMAVDREGTERDDRERWSRARSELQAVRNATEQSLGDLISTTSPTRVPRGAHHAPSASMDFPPRRNLNTEMSAAHLGPD</sequence>
<name>A0AAE0KS87_9CHLO</name>
<feature type="compositionally biased region" description="Polar residues" evidence="2">
    <location>
        <begin position="466"/>
        <end position="483"/>
    </location>
</feature>
<feature type="region of interest" description="Disordered" evidence="2">
    <location>
        <begin position="466"/>
        <end position="517"/>
    </location>
</feature>
<organism evidence="3 4">
    <name type="scientific">Cymbomonas tetramitiformis</name>
    <dbReference type="NCBI Taxonomy" id="36881"/>
    <lineage>
        <taxon>Eukaryota</taxon>
        <taxon>Viridiplantae</taxon>
        <taxon>Chlorophyta</taxon>
        <taxon>Pyramimonadophyceae</taxon>
        <taxon>Pyramimonadales</taxon>
        <taxon>Pyramimonadaceae</taxon>
        <taxon>Cymbomonas</taxon>
    </lineage>
</organism>
<evidence type="ECO:0000256" key="2">
    <source>
        <dbReference type="SAM" id="MobiDB-lite"/>
    </source>
</evidence>
<gene>
    <name evidence="3" type="ORF">CYMTET_32144</name>
</gene>
<dbReference type="AlphaFoldDB" id="A0AAE0KS87"/>
<evidence type="ECO:0000313" key="4">
    <source>
        <dbReference type="Proteomes" id="UP001190700"/>
    </source>
</evidence>
<keyword evidence="1" id="KW-0175">Coiled coil</keyword>
<protein>
    <submittedName>
        <fullName evidence="3">Uncharacterized protein</fullName>
    </submittedName>
</protein>
<proteinExistence type="predicted"/>
<feature type="region of interest" description="Disordered" evidence="2">
    <location>
        <begin position="439"/>
        <end position="458"/>
    </location>
</feature>
<feature type="compositionally biased region" description="Polar residues" evidence="2">
    <location>
        <begin position="285"/>
        <end position="315"/>
    </location>
</feature>
<dbReference type="EMBL" id="LGRX02019238">
    <property type="protein sequence ID" value="KAK3258828.1"/>
    <property type="molecule type" value="Genomic_DNA"/>
</dbReference>
<feature type="region of interest" description="Disordered" evidence="2">
    <location>
        <begin position="257"/>
        <end position="316"/>
    </location>
</feature>
<feature type="coiled-coil region" evidence="1">
    <location>
        <begin position="58"/>
        <end position="171"/>
    </location>
</feature>
<comment type="caution">
    <text evidence="3">The sequence shown here is derived from an EMBL/GenBank/DDBJ whole genome shotgun (WGS) entry which is preliminary data.</text>
</comment>
<evidence type="ECO:0000256" key="1">
    <source>
        <dbReference type="SAM" id="Coils"/>
    </source>
</evidence>